<evidence type="ECO:0000313" key="10">
    <source>
        <dbReference type="EMBL" id="CDF05413.1"/>
    </source>
</evidence>
<protein>
    <recommendedName>
        <fullName evidence="9">ABC transmembrane type-1 domain-containing protein</fullName>
    </recommendedName>
</protein>
<dbReference type="CDD" id="cd06261">
    <property type="entry name" value="TM_PBP2"/>
    <property type="match status" value="1"/>
</dbReference>
<evidence type="ECO:0000313" key="11">
    <source>
        <dbReference type="Proteomes" id="UP000017908"/>
    </source>
</evidence>
<keyword evidence="3 8" id="KW-0813">Transport</keyword>
<comment type="subcellular location">
    <subcellularLocation>
        <location evidence="1 8">Cell membrane</location>
        <topology evidence="1 8">Multi-pass membrane protein</topology>
    </subcellularLocation>
</comment>
<feature type="transmembrane region" description="Helical" evidence="8">
    <location>
        <begin position="51"/>
        <end position="73"/>
    </location>
</feature>
<dbReference type="Proteomes" id="UP000017908">
    <property type="component" value="Unassembled WGS sequence"/>
</dbReference>
<keyword evidence="7 8" id="KW-0472">Membrane</keyword>
<evidence type="ECO:0000256" key="3">
    <source>
        <dbReference type="ARBA" id="ARBA00022448"/>
    </source>
</evidence>
<reference evidence="10" key="1">
    <citation type="submission" date="2012-11" db="EMBL/GenBank/DDBJ databases">
        <title>Dependencies among metagenomic species, viruses, plasmids and units of genetic variation.</title>
        <authorList>
            <person name="Nielsen H.B."/>
            <person name="Almeida M."/>
            <person name="Juncker A.S."/>
            <person name="Rasmussen S."/>
            <person name="Li J."/>
            <person name="Sunagawa S."/>
            <person name="Plichta D."/>
            <person name="Gautier L."/>
            <person name="Le Chatelier E."/>
            <person name="Peletier E."/>
            <person name="Bonde I."/>
            <person name="Nielsen T."/>
            <person name="Manichanh C."/>
            <person name="Arumugam M."/>
            <person name="Batto J."/>
            <person name="Santos M.B.Q.D."/>
            <person name="Blom N."/>
            <person name="Borruel N."/>
            <person name="Burgdorf K.S."/>
            <person name="Boumezbeur F."/>
            <person name="Casellas F."/>
            <person name="Dore J."/>
            <person name="Guarner F."/>
            <person name="Hansen T."/>
            <person name="Hildebrand F."/>
            <person name="Kaas R.S."/>
            <person name="Kennedy S."/>
            <person name="Kristiansen K."/>
            <person name="Kultima J.R."/>
            <person name="Leonard P."/>
            <person name="Levenez F."/>
            <person name="Lund O."/>
            <person name="Moumen B."/>
            <person name="Le Paslier D."/>
            <person name="Pons N."/>
            <person name="Pedersen O."/>
            <person name="Prifti E."/>
            <person name="Qin J."/>
            <person name="Raes J."/>
            <person name="Tap J."/>
            <person name="Tims S."/>
            <person name="Ussery D.W."/>
            <person name="Yamada T."/>
            <person name="MetaHit consortium"/>
            <person name="Renault P."/>
            <person name="Sicheritz-Ponten T."/>
            <person name="Bork P."/>
            <person name="Wang J."/>
            <person name="Brunak S."/>
            <person name="Ehrlich S.D."/>
        </authorList>
    </citation>
    <scope>NUCLEOTIDE SEQUENCE [LARGE SCALE GENOMIC DNA]</scope>
</reference>
<feature type="domain" description="ABC transmembrane type-1" evidence="9">
    <location>
        <begin position="1"/>
        <end position="113"/>
    </location>
</feature>
<dbReference type="Pfam" id="PF00528">
    <property type="entry name" value="BPD_transp_1"/>
    <property type="match status" value="1"/>
</dbReference>
<dbReference type="InterPro" id="IPR000515">
    <property type="entry name" value="MetI-like"/>
</dbReference>
<dbReference type="EMBL" id="CBKE010000263">
    <property type="protein sequence ID" value="CDF05413.1"/>
    <property type="molecule type" value="Genomic_DNA"/>
</dbReference>
<feature type="transmembrane region" description="Helical" evidence="8">
    <location>
        <begin position="93"/>
        <end position="113"/>
    </location>
</feature>
<dbReference type="InterPro" id="IPR035906">
    <property type="entry name" value="MetI-like_sf"/>
</dbReference>
<dbReference type="SUPFAM" id="SSF161098">
    <property type="entry name" value="MetI-like"/>
    <property type="match status" value="1"/>
</dbReference>
<evidence type="ECO:0000259" key="9">
    <source>
        <dbReference type="PROSITE" id="PS50928"/>
    </source>
</evidence>
<comment type="caution">
    <text evidence="10">The sequence shown here is derived from an EMBL/GenBank/DDBJ whole genome shotgun (WGS) entry which is preliminary data.</text>
</comment>
<evidence type="ECO:0000256" key="4">
    <source>
        <dbReference type="ARBA" id="ARBA00022475"/>
    </source>
</evidence>
<accession>R7N016</accession>
<comment type="similarity">
    <text evidence="2">Belongs to the binding-protein-dependent transport system permease family. CysTW subfamily.</text>
</comment>
<dbReference type="Gene3D" id="1.10.3720.10">
    <property type="entry name" value="MetI-like"/>
    <property type="match status" value="1"/>
</dbReference>
<organism evidence="10 11">
    <name type="scientific">Megasphaera elsdenii CAG:570</name>
    <dbReference type="NCBI Taxonomy" id="1263087"/>
    <lineage>
        <taxon>Bacteria</taxon>
        <taxon>Bacillati</taxon>
        <taxon>Bacillota</taxon>
        <taxon>Negativicutes</taxon>
        <taxon>Veillonellales</taxon>
        <taxon>Veillonellaceae</taxon>
        <taxon>Megasphaera</taxon>
    </lineage>
</organism>
<evidence type="ECO:0000256" key="1">
    <source>
        <dbReference type="ARBA" id="ARBA00004651"/>
    </source>
</evidence>
<keyword evidence="6 8" id="KW-1133">Transmembrane helix</keyword>
<name>R7N016_MEGEL</name>
<evidence type="ECO:0000256" key="8">
    <source>
        <dbReference type="RuleBase" id="RU363032"/>
    </source>
</evidence>
<keyword evidence="4" id="KW-1003">Cell membrane</keyword>
<proteinExistence type="inferred from homology"/>
<sequence>MAAVPKSWREASYGLGATRWETIAHVVLPAAKSGIFTGIILGLARALGEALAVAMVIGQMKVFPTSLFLPASTLTTAISADMGGAMEGGEYNAALWTMALVLFLLSFLFIFVIHQINAASEVKGGRN</sequence>
<evidence type="ECO:0000256" key="5">
    <source>
        <dbReference type="ARBA" id="ARBA00022692"/>
    </source>
</evidence>
<evidence type="ECO:0000256" key="7">
    <source>
        <dbReference type="ARBA" id="ARBA00023136"/>
    </source>
</evidence>
<dbReference type="PANTHER" id="PTHR30425:SF2">
    <property type="entry name" value="ABC TRANSPORTER PERMEASE PROTEIN YQGH-RELATED"/>
    <property type="match status" value="1"/>
</dbReference>
<evidence type="ECO:0000256" key="2">
    <source>
        <dbReference type="ARBA" id="ARBA00007069"/>
    </source>
</evidence>
<evidence type="ECO:0000256" key="6">
    <source>
        <dbReference type="ARBA" id="ARBA00022989"/>
    </source>
</evidence>
<dbReference type="PROSITE" id="PS50928">
    <property type="entry name" value="ABC_TM1"/>
    <property type="match status" value="1"/>
</dbReference>
<dbReference type="GO" id="GO:0005886">
    <property type="term" value="C:plasma membrane"/>
    <property type="evidence" value="ECO:0007669"/>
    <property type="project" value="UniProtKB-SubCell"/>
</dbReference>
<dbReference type="GO" id="GO:0055085">
    <property type="term" value="P:transmembrane transport"/>
    <property type="evidence" value="ECO:0007669"/>
    <property type="project" value="InterPro"/>
</dbReference>
<dbReference type="AlphaFoldDB" id="R7N016"/>
<gene>
    <name evidence="10" type="ORF">BN715_01670</name>
</gene>
<dbReference type="InterPro" id="IPR051124">
    <property type="entry name" value="Phosphate_Transport_Permease"/>
</dbReference>
<keyword evidence="5 8" id="KW-0812">Transmembrane</keyword>
<dbReference type="PANTHER" id="PTHR30425">
    <property type="entry name" value="PHOSPHATE TRANSPORT SYSTEM PERMEASE PROTEIN PST"/>
    <property type="match status" value="1"/>
</dbReference>